<keyword evidence="2" id="KW-1185">Reference proteome</keyword>
<name>A0A7L9AYJ2_9VIRU</name>
<sequence>MTIHIESFRELKSNVNNEFYESFNKRFQYILRKFESLSKTNHYKKVQKANIIVVPNASDDTILNLLNKISCQNFEVISQKISLKITEKNILKFVDQIFTYVEKSNANSESLWKLIKLLESHHFANQLTKEIIQAKLKDFFDNFVKLFDVVDNSTQCNTKEEYIDFVERNENNGIIISKMKLIYTILLDVNVFNLTYDVNVLFNIFISRLNKLVNSDNHQNTENITFILLECFSIIIKNRNICGNPYAFKRFLNDFDNDDIKKRMKNKIRFKLMDIIDSIKKHK</sequence>
<evidence type="ECO:0000313" key="1">
    <source>
        <dbReference type="EMBL" id="QOI90280.1"/>
    </source>
</evidence>
<evidence type="ECO:0000313" key="2">
    <source>
        <dbReference type="Proteomes" id="UP001162120"/>
    </source>
</evidence>
<dbReference type="Proteomes" id="UP001162120">
    <property type="component" value="Segment"/>
</dbReference>
<proteinExistence type="predicted"/>
<protein>
    <submittedName>
        <fullName evidence="1">Uncharacterized protein</fullName>
    </submittedName>
</protein>
<organism evidence="1 2">
    <name type="scientific">Pyramimonas orientalis virus 01B</name>
    <dbReference type="NCBI Taxonomy" id="3134525"/>
    <lineage>
        <taxon>Viruses</taxon>
        <taxon>Varidnaviria</taxon>
        <taxon>Bamfordvirae</taxon>
        <taxon>Nucleocytoviricota</taxon>
        <taxon>Megaviricetes</taxon>
        <taxon>Imitervirales</taxon>
        <taxon>Allomimiviridae</taxon>
        <taxon>Heliosvirus</taxon>
        <taxon>Heliosvirus raunefjordenense</taxon>
    </lineage>
</organism>
<dbReference type="EMBL" id="MT663534">
    <property type="protein sequence ID" value="QOI90280.1"/>
    <property type="molecule type" value="Genomic_DNA"/>
</dbReference>
<reference evidence="1" key="1">
    <citation type="submission" date="2020-06" db="EMBL/GenBank/DDBJ databases">
        <title>Lateral gene transfer of anion-conducting channel rhodopsins between green algae and giant viruses.</title>
        <authorList>
            <person name="Rozenberg A."/>
            <person name="Oppermann J."/>
            <person name="Wietek J."/>
            <person name="Fernandez Lahore R.G."/>
            <person name="Sandaa R.-A."/>
            <person name="Bratbak G."/>
            <person name="Hegemann P."/>
            <person name="Beja O."/>
        </authorList>
    </citation>
    <scope>NUCLEOTIDE SEQUENCE</scope>
    <source>
        <strain evidence="1">01B</strain>
    </source>
</reference>
<accession>A0A7L9AYJ2</accession>
<gene>
    <name evidence="1" type="ORF">HWQ62_00143</name>
</gene>